<gene>
    <name evidence="2" type="ORF">HF964_02400</name>
</gene>
<keyword evidence="3" id="KW-1185">Reference proteome</keyword>
<name>A0A7X6S246_9LACO</name>
<keyword evidence="1" id="KW-1133">Transmembrane helix</keyword>
<dbReference type="RefSeq" id="WP_168721444.1">
    <property type="nucleotide sequence ID" value="NZ_JAAXPN010000001.1"/>
</dbReference>
<evidence type="ECO:0000313" key="3">
    <source>
        <dbReference type="Proteomes" id="UP000549765"/>
    </source>
</evidence>
<keyword evidence="1" id="KW-0472">Membrane</keyword>
<organism evidence="2 3">
    <name type="scientific">Periweissella fabalis</name>
    <dbReference type="NCBI Taxonomy" id="1070421"/>
    <lineage>
        <taxon>Bacteria</taxon>
        <taxon>Bacillati</taxon>
        <taxon>Bacillota</taxon>
        <taxon>Bacilli</taxon>
        <taxon>Lactobacillales</taxon>
        <taxon>Lactobacillaceae</taxon>
        <taxon>Periweissella</taxon>
    </lineage>
</organism>
<accession>A0A7X6S246</accession>
<dbReference type="EMBL" id="JAAXPN010000001">
    <property type="protein sequence ID" value="NKZ23659.1"/>
    <property type="molecule type" value="Genomic_DNA"/>
</dbReference>
<dbReference type="AlphaFoldDB" id="A0A7X6S246"/>
<evidence type="ECO:0000256" key="1">
    <source>
        <dbReference type="SAM" id="Phobius"/>
    </source>
</evidence>
<comment type="caution">
    <text evidence="2">The sequence shown here is derived from an EMBL/GenBank/DDBJ whole genome shotgun (WGS) entry which is preliminary data.</text>
</comment>
<dbReference type="Proteomes" id="UP000549765">
    <property type="component" value="Unassembled WGS sequence"/>
</dbReference>
<feature type="transmembrane region" description="Helical" evidence="1">
    <location>
        <begin position="37"/>
        <end position="57"/>
    </location>
</feature>
<proteinExistence type="predicted"/>
<protein>
    <submittedName>
        <fullName evidence="2">Uncharacterized protein</fullName>
    </submittedName>
</protein>
<sequence>MINFEDTIFFCLLGLGLFIGPILKVNSTTEKLLPYRGEILGSIGCLYWFSVFGLTGFSSHLGYPSAILAMAASIISGELFGDYHSKR</sequence>
<feature type="transmembrane region" description="Helical" evidence="1">
    <location>
        <begin position="6"/>
        <end position="25"/>
    </location>
</feature>
<reference evidence="2 3" key="1">
    <citation type="submission" date="2020-04" db="EMBL/GenBank/DDBJ databases">
        <title>MicrobeNet Type strains.</title>
        <authorList>
            <person name="Nicholson A.C."/>
        </authorList>
    </citation>
    <scope>NUCLEOTIDE SEQUENCE [LARGE SCALE GENOMIC DNA]</scope>
    <source>
        <strain evidence="2 3">CCUG 61472</strain>
    </source>
</reference>
<evidence type="ECO:0000313" key="2">
    <source>
        <dbReference type="EMBL" id="NKZ23659.1"/>
    </source>
</evidence>
<keyword evidence="1" id="KW-0812">Transmembrane</keyword>